<organism evidence="4 5">
    <name type="scientific">Pontibacterium sinense</name>
    <dbReference type="NCBI Taxonomy" id="2781979"/>
    <lineage>
        <taxon>Bacteria</taxon>
        <taxon>Pseudomonadati</taxon>
        <taxon>Pseudomonadota</taxon>
        <taxon>Gammaproteobacteria</taxon>
        <taxon>Oceanospirillales</taxon>
        <taxon>Oceanospirillaceae</taxon>
        <taxon>Pontibacterium</taxon>
    </lineage>
</organism>
<comment type="similarity">
    <text evidence="2">Belongs to the YejK family.</text>
</comment>
<keyword evidence="5" id="KW-1185">Reference proteome</keyword>
<evidence type="ECO:0000313" key="5">
    <source>
        <dbReference type="Proteomes" id="UP000640333"/>
    </source>
</evidence>
<sequence>MELKHLAIRELLKEADEETAQISDKGGVMDIHSGMVINLFESLLNAFERRSSLTHGSFNQENEEGYPFISAFDKFLVNEEAPENFAQLMEAGMSQLAAAIAAPSARAASGGYVIFAVYGSDRADYMLVALVRDRSSIALDETLSPTEVIEVNLEQLHQAARINITTYKQGKDSYLSFIGSKQKGEITHYFSTAFGCTDVTPSRKSTGELIRATRDFCSQYDLGERKEDIVEDVVSYLERQRSDKQTANLNDIENLFDAYIPPEQAETAAGTFGDFANGGPYNVSHEFQPHTSTINRFSKVKAKSDNWQLDFTKKALGRANSGKEIVFDEENGTLTLKKLPTKVMEQIRIALEQDDS</sequence>
<protein>
    <submittedName>
        <fullName evidence="4">Nucleoid-associated protein</fullName>
    </submittedName>
</protein>
<dbReference type="GO" id="GO:0003690">
    <property type="term" value="F:double-stranded DNA binding"/>
    <property type="evidence" value="ECO:0007669"/>
    <property type="project" value="TreeGrafter"/>
</dbReference>
<dbReference type="Proteomes" id="UP000640333">
    <property type="component" value="Unassembled WGS sequence"/>
</dbReference>
<reference evidence="4" key="1">
    <citation type="submission" date="2020-10" db="EMBL/GenBank/DDBJ databases">
        <title>Bacterium isolated from coastal waters sediment.</title>
        <authorList>
            <person name="Chen R.-J."/>
            <person name="Lu D.-C."/>
            <person name="Zhu K.-L."/>
            <person name="Du Z.-J."/>
        </authorList>
    </citation>
    <scope>NUCLEOTIDE SEQUENCE</scope>
    <source>
        <strain evidence="4">N1Y112</strain>
    </source>
</reference>
<dbReference type="PANTHER" id="PTHR38772:SF1">
    <property type="entry name" value="NUCLEOID-ASSOCIATED PROTEIN YEJK"/>
    <property type="match status" value="1"/>
</dbReference>
<dbReference type="InterPro" id="IPR007358">
    <property type="entry name" value="Nucleoid_associated_NdpA"/>
</dbReference>
<dbReference type="GO" id="GO:0043590">
    <property type="term" value="C:bacterial nucleoid"/>
    <property type="evidence" value="ECO:0007669"/>
    <property type="project" value="TreeGrafter"/>
</dbReference>
<dbReference type="EMBL" id="JADEYS010000016">
    <property type="protein sequence ID" value="MBE9398579.1"/>
    <property type="molecule type" value="Genomic_DNA"/>
</dbReference>
<dbReference type="AlphaFoldDB" id="A0A8J7K054"/>
<evidence type="ECO:0000256" key="3">
    <source>
        <dbReference type="ARBA" id="ARBA00022490"/>
    </source>
</evidence>
<dbReference type="PANTHER" id="PTHR38772">
    <property type="match status" value="1"/>
</dbReference>
<keyword evidence="3" id="KW-0963">Cytoplasm</keyword>
<accession>A0A8J7K054</accession>
<evidence type="ECO:0000256" key="2">
    <source>
        <dbReference type="ARBA" id="ARBA00009035"/>
    </source>
</evidence>
<dbReference type="Pfam" id="PF04245">
    <property type="entry name" value="NA37"/>
    <property type="match status" value="1"/>
</dbReference>
<gene>
    <name evidence="4" type="ORF">IOQ59_15080</name>
</gene>
<comment type="subcellular location">
    <subcellularLocation>
        <location evidence="1">Cytoplasm</location>
        <location evidence="1">Nucleoid</location>
    </subcellularLocation>
</comment>
<evidence type="ECO:0000256" key="1">
    <source>
        <dbReference type="ARBA" id="ARBA00004453"/>
    </source>
</evidence>
<dbReference type="GO" id="GO:0003727">
    <property type="term" value="F:single-stranded RNA binding"/>
    <property type="evidence" value="ECO:0007669"/>
    <property type="project" value="TreeGrafter"/>
</dbReference>
<name>A0A8J7K054_9GAMM</name>
<evidence type="ECO:0000313" key="4">
    <source>
        <dbReference type="EMBL" id="MBE9398579.1"/>
    </source>
</evidence>
<comment type="caution">
    <text evidence="4">The sequence shown here is derived from an EMBL/GenBank/DDBJ whole genome shotgun (WGS) entry which is preliminary data.</text>
</comment>
<proteinExistence type="inferred from homology"/>
<dbReference type="RefSeq" id="WP_193954214.1">
    <property type="nucleotide sequence ID" value="NZ_JADEYS010000016.1"/>
</dbReference>